<dbReference type="EC" id="2.1.-.-" evidence="2"/>
<proteinExistence type="predicted"/>
<evidence type="ECO:0000259" key="1">
    <source>
        <dbReference type="Pfam" id="PF13649"/>
    </source>
</evidence>
<feature type="domain" description="Methyltransferase" evidence="1">
    <location>
        <begin position="39"/>
        <end position="126"/>
    </location>
</feature>
<keyword evidence="2" id="KW-0489">Methyltransferase</keyword>
<dbReference type="Gene3D" id="3.40.50.150">
    <property type="entry name" value="Vaccinia Virus protein VP39"/>
    <property type="match status" value="1"/>
</dbReference>
<dbReference type="GO" id="GO:0008168">
    <property type="term" value="F:methyltransferase activity"/>
    <property type="evidence" value="ECO:0007669"/>
    <property type="project" value="UniProtKB-KW"/>
</dbReference>
<dbReference type="AlphaFoldDB" id="A0AAU7UB87"/>
<dbReference type="CDD" id="cd02440">
    <property type="entry name" value="AdoMet_MTases"/>
    <property type="match status" value="1"/>
</dbReference>
<dbReference type="InterPro" id="IPR029063">
    <property type="entry name" value="SAM-dependent_MTases_sf"/>
</dbReference>
<dbReference type="EMBL" id="CP158299">
    <property type="protein sequence ID" value="XBV85867.1"/>
    <property type="molecule type" value="Genomic_DNA"/>
</dbReference>
<gene>
    <name evidence="2" type="ORF">ABOD76_06060</name>
</gene>
<evidence type="ECO:0000313" key="2">
    <source>
        <dbReference type="EMBL" id="XBV85867.1"/>
    </source>
</evidence>
<dbReference type="InterPro" id="IPR041698">
    <property type="entry name" value="Methyltransf_25"/>
</dbReference>
<keyword evidence="2" id="KW-0808">Transferase</keyword>
<organism evidence="2">
    <name type="scientific">Deinococcus sonorensis KR-87</name>
    <dbReference type="NCBI Taxonomy" id="694439"/>
    <lineage>
        <taxon>Bacteria</taxon>
        <taxon>Thermotogati</taxon>
        <taxon>Deinococcota</taxon>
        <taxon>Deinococci</taxon>
        <taxon>Deinococcales</taxon>
        <taxon>Deinococcaceae</taxon>
        <taxon>Deinococcus</taxon>
    </lineage>
</organism>
<protein>
    <submittedName>
        <fullName evidence="2">Class I SAM-dependent methyltransferase</fullName>
        <ecNumber evidence="2">2.1.-.-</ecNumber>
    </submittedName>
</protein>
<dbReference type="GO" id="GO:0032259">
    <property type="term" value="P:methylation"/>
    <property type="evidence" value="ECO:0007669"/>
    <property type="project" value="UniProtKB-KW"/>
</dbReference>
<sequence length="198" mass="21872">MTAESDPWAAHARRTVGGPRPLLTEALELLGRPRRRVALDLGCGAGNDTLALLERGWTVTALDGSAGALALVQERAGVHRTRLTPLEAGFHQVPRRRYTLVYASLSLPFTPPARWDRTWRAVRRAVGVRGWFAATLFGPRDGWAGEPDMSFITAQALRERLDGFEPVVLREWEGEIRLAAGGLHPSHTLTVIARRLSR</sequence>
<dbReference type="RefSeq" id="WP_350243910.1">
    <property type="nucleotide sequence ID" value="NZ_CP158299.1"/>
</dbReference>
<dbReference type="SUPFAM" id="SSF53335">
    <property type="entry name" value="S-adenosyl-L-methionine-dependent methyltransferases"/>
    <property type="match status" value="1"/>
</dbReference>
<reference evidence="2" key="1">
    <citation type="submission" date="2024-06" db="EMBL/GenBank/DDBJ databases">
        <title>Draft Genome Sequence of Deinococcus sonorensis Type Strain KR-87, a Biofilm Producing Representative of the Genus Deinococcus.</title>
        <authorList>
            <person name="Boren L.S."/>
            <person name="Grosso R.A."/>
            <person name="Hugenberg-Cox A.N."/>
            <person name="Hill J.T.E."/>
            <person name="Albert C.M."/>
            <person name="Tuohy J.M."/>
        </authorList>
    </citation>
    <scope>NUCLEOTIDE SEQUENCE</scope>
    <source>
        <strain evidence="2">KR-87</strain>
    </source>
</reference>
<dbReference type="KEGG" id="dsc:ABOD76_06060"/>
<accession>A0AAU7UB87</accession>
<dbReference type="Pfam" id="PF13649">
    <property type="entry name" value="Methyltransf_25"/>
    <property type="match status" value="1"/>
</dbReference>
<name>A0AAU7UB87_9DEIO</name>